<dbReference type="EMBL" id="FSRU01000001">
    <property type="protein sequence ID" value="SIO29396.1"/>
    <property type="molecule type" value="Genomic_DNA"/>
</dbReference>
<gene>
    <name evidence="2" type="ORF">SAMN05444165_2011</name>
</gene>
<evidence type="ECO:0000313" key="2">
    <source>
        <dbReference type="EMBL" id="SIO29396.1"/>
    </source>
</evidence>
<sequence length="69" mass="7977">MNHNSSNSRNTGRNGAEKDTRLDIQPVGQVTPALHQTQKPARNWAWLHNTETYDWMDSHSPFSTRDSFH</sequence>
<keyword evidence="3" id="KW-1185">Reference proteome</keyword>
<feature type="compositionally biased region" description="Low complexity" evidence="1">
    <location>
        <begin position="1"/>
        <end position="14"/>
    </location>
</feature>
<dbReference type="Proteomes" id="UP000185151">
    <property type="component" value="Unassembled WGS sequence"/>
</dbReference>
<dbReference type="AlphaFoldDB" id="A0A1N6IBJ2"/>
<name>A0A1N6IBJ2_9BURK</name>
<accession>A0A1N6IBJ2</accession>
<evidence type="ECO:0000313" key="3">
    <source>
        <dbReference type="Proteomes" id="UP000185151"/>
    </source>
</evidence>
<feature type="region of interest" description="Disordered" evidence="1">
    <location>
        <begin position="1"/>
        <end position="40"/>
    </location>
</feature>
<organism evidence="2 3">
    <name type="scientific">Paraburkholderia phenazinium</name>
    <dbReference type="NCBI Taxonomy" id="60549"/>
    <lineage>
        <taxon>Bacteria</taxon>
        <taxon>Pseudomonadati</taxon>
        <taxon>Pseudomonadota</taxon>
        <taxon>Betaproteobacteria</taxon>
        <taxon>Burkholderiales</taxon>
        <taxon>Burkholderiaceae</taxon>
        <taxon>Paraburkholderia</taxon>
    </lineage>
</organism>
<proteinExistence type="predicted"/>
<dbReference type="RefSeq" id="WP_074295511.1">
    <property type="nucleotide sequence ID" value="NZ_FSRU01000001.1"/>
</dbReference>
<protein>
    <submittedName>
        <fullName evidence="2">Uncharacterized protein</fullName>
    </submittedName>
</protein>
<evidence type="ECO:0000256" key="1">
    <source>
        <dbReference type="SAM" id="MobiDB-lite"/>
    </source>
</evidence>
<reference evidence="2 3" key="1">
    <citation type="submission" date="2016-11" db="EMBL/GenBank/DDBJ databases">
        <authorList>
            <person name="Jaros S."/>
            <person name="Januszkiewicz K."/>
            <person name="Wedrychowicz H."/>
        </authorList>
    </citation>
    <scope>NUCLEOTIDE SEQUENCE [LARGE SCALE GENOMIC DNA]</scope>
    <source>
        <strain evidence="2 3">GAS95</strain>
    </source>
</reference>
<dbReference type="OrthoDB" id="9011872at2"/>